<gene>
    <name evidence="14" type="ORF">Psuf_091590</name>
</gene>
<dbReference type="InterPro" id="IPR009721">
    <property type="entry name" value="O-acyltransferase_WSD1_C"/>
</dbReference>
<dbReference type="GO" id="GO:0071731">
    <property type="term" value="P:response to nitric oxide"/>
    <property type="evidence" value="ECO:0007669"/>
    <property type="project" value="TreeGrafter"/>
</dbReference>
<keyword evidence="9" id="KW-0012">Acyltransferase</keyword>
<dbReference type="Pfam" id="PF03007">
    <property type="entry name" value="WS_DGAT_cat"/>
    <property type="match status" value="1"/>
</dbReference>
<evidence type="ECO:0000259" key="12">
    <source>
        <dbReference type="Pfam" id="PF03007"/>
    </source>
</evidence>
<dbReference type="InterPro" id="IPR023213">
    <property type="entry name" value="CAT-like_dom_sf"/>
</dbReference>
<dbReference type="InterPro" id="IPR004255">
    <property type="entry name" value="O-acyltransferase_WSD1_N"/>
</dbReference>
<evidence type="ECO:0000256" key="5">
    <source>
        <dbReference type="ARBA" id="ARBA00022516"/>
    </source>
</evidence>
<comment type="similarity">
    <text evidence="3">Belongs to the long-chain O-acyltransferase family.</text>
</comment>
<dbReference type="PANTHER" id="PTHR31650:SF1">
    <property type="entry name" value="WAX ESTER SYNTHASE_DIACYLGLYCEROL ACYLTRANSFERASE 4-RELATED"/>
    <property type="match status" value="1"/>
</dbReference>
<dbReference type="UniPathway" id="UPA00282"/>
<proteinExistence type="inferred from homology"/>
<dbReference type="GO" id="GO:0051701">
    <property type="term" value="P:biological process involved in interaction with host"/>
    <property type="evidence" value="ECO:0007669"/>
    <property type="project" value="TreeGrafter"/>
</dbReference>
<evidence type="ECO:0000256" key="10">
    <source>
        <dbReference type="ARBA" id="ARBA00048109"/>
    </source>
</evidence>
<evidence type="ECO:0000256" key="9">
    <source>
        <dbReference type="ARBA" id="ARBA00023315"/>
    </source>
</evidence>
<feature type="region of interest" description="Disordered" evidence="11">
    <location>
        <begin position="297"/>
        <end position="378"/>
    </location>
</feature>
<evidence type="ECO:0000313" key="15">
    <source>
        <dbReference type="Proteomes" id="UP000503011"/>
    </source>
</evidence>
<keyword evidence="7" id="KW-0319">Glycerol metabolism</keyword>
<dbReference type="Pfam" id="PF06974">
    <property type="entry name" value="WS_DGAT_C"/>
    <property type="match status" value="1"/>
</dbReference>
<dbReference type="GO" id="GO:0019432">
    <property type="term" value="P:triglyceride biosynthetic process"/>
    <property type="evidence" value="ECO:0007669"/>
    <property type="project" value="UniProtKB-UniPathway"/>
</dbReference>
<dbReference type="EC" id="2.3.1.20" evidence="4"/>
<dbReference type="Gene3D" id="3.30.559.10">
    <property type="entry name" value="Chloramphenicol acetyltransferase-like domain"/>
    <property type="match status" value="1"/>
</dbReference>
<sequence length="517" mass="53994">MRRRGRPDRLSALDMINLAVETPAAPTTIGALLILDGQALRGADGALAIAAIRRDIARGLATAPPLRRVLRPAGPLAGRPVWVDDPAFDVERHVSVAEVPHPGDEAALLRLASRLTSGVLDRSYPLWRLWFVTGLAGGEVAVVVKLHHVLADGLGAVRLILSAIDASSVDGHDPPRPSPSWSWRDLVLDNARERLAGLRRPPHWSTWRALAAQRRTLSTLRHAARTSLNAPVGPRRRLAVLRIDLAAAKRVAHRHDGKVNDVVLSLATAGVRSLLAARGEPVEGLRLHCTVAMSQPARGGAAMSQPARDGTAPDGAAWNRTAPDGAERGGAAPGGAAPDGAAWEGAAWEGAAPDGAGQGAAAPDGAGQGAAARGGNHTGGVVVRLPAGEPDPGVRLRLVAAESARAKREQPPTAGNALLVWLARLGVAGWFSRHQHLIHFVESNLPGPPAPVRVLGAPLLDVVPIGNLAGNLGVSFLALSYAGRLVVTVHADADRFPDLPVLLAGMRREWAALSADL</sequence>
<accession>A0A6F8Z0K1</accession>
<organism evidence="14 15">
    <name type="scientific">Phytohabitans suffuscus</name>
    <dbReference type="NCBI Taxonomy" id="624315"/>
    <lineage>
        <taxon>Bacteria</taxon>
        <taxon>Bacillati</taxon>
        <taxon>Actinomycetota</taxon>
        <taxon>Actinomycetes</taxon>
        <taxon>Micromonosporales</taxon>
        <taxon>Micromonosporaceae</taxon>
    </lineage>
</organism>
<keyword evidence="6" id="KW-0808">Transferase</keyword>
<dbReference type="Proteomes" id="UP000503011">
    <property type="component" value="Chromosome"/>
</dbReference>
<dbReference type="PANTHER" id="PTHR31650">
    <property type="entry name" value="O-ACYLTRANSFERASE (WSD1-LIKE) FAMILY PROTEIN"/>
    <property type="match status" value="1"/>
</dbReference>
<reference evidence="14 15" key="2">
    <citation type="submission" date="2020-03" db="EMBL/GenBank/DDBJ databases">
        <authorList>
            <person name="Ichikawa N."/>
            <person name="Kimura A."/>
            <person name="Kitahashi Y."/>
            <person name="Uohara A."/>
        </authorList>
    </citation>
    <scope>NUCLEOTIDE SEQUENCE [LARGE SCALE GENOMIC DNA]</scope>
    <source>
        <strain evidence="14 15">NBRC 105367</strain>
    </source>
</reference>
<keyword evidence="8" id="KW-0443">Lipid metabolism</keyword>
<feature type="domain" description="O-acyltransferase WSD1-like N-terminal" evidence="12">
    <location>
        <begin position="10"/>
        <end position="263"/>
    </location>
</feature>
<dbReference type="InterPro" id="IPR045034">
    <property type="entry name" value="O-acyltransferase_WSD1-like"/>
</dbReference>
<keyword evidence="15" id="KW-1185">Reference proteome</keyword>
<comment type="pathway">
    <text evidence="2">Lipid metabolism.</text>
</comment>
<name>A0A6F8Z0K1_9ACTN</name>
<dbReference type="RefSeq" id="WP_173165295.1">
    <property type="nucleotide sequence ID" value="NZ_AP022871.1"/>
</dbReference>
<dbReference type="AlphaFoldDB" id="A0A6F8Z0K1"/>
<evidence type="ECO:0000256" key="1">
    <source>
        <dbReference type="ARBA" id="ARBA00004771"/>
    </source>
</evidence>
<feature type="compositionally biased region" description="Low complexity" evidence="11">
    <location>
        <begin position="334"/>
        <end position="375"/>
    </location>
</feature>
<comment type="catalytic activity">
    <reaction evidence="10">
        <text>an acyl-CoA + a 1,2-diacyl-sn-glycerol = a triacyl-sn-glycerol + CoA</text>
        <dbReference type="Rhea" id="RHEA:10868"/>
        <dbReference type="ChEBI" id="CHEBI:17815"/>
        <dbReference type="ChEBI" id="CHEBI:57287"/>
        <dbReference type="ChEBI" id="CHEBI:58342"/>
        <dbReference type="ChEBI" id="CHEBI:64615"/>
        <dbReference type="EC" id="2.3.1.20"/>
    </reaction>
</comment>
<evidence type="ECO:0000256" key="6">
    <source>
        <dbReference type="ARBA" id="ARBA00022679"/>
    </source>
</evidence>
<feature type="domain" description="O-acyltransferase WSD1 C-terminal" evidence="13">
    <location>
        <begin position="375"/>
        <end position="509"/>
    </location>
</feature>
<keyword evidence="5" id="KW-0444">Lipid biosynthesis</keyword>
<evidence type="ECO:0000256" key="7">
    <source>
        <dbReference type="ARBA" id="ARBA00022798"/>
    </source>
</evidence>
<reference evidence="14 15" key="1">
    <citation type="submission" date="2020-03" db="EMBL/GenBank/DDBJ databases">
        <title>Whole genome shotgun sequence of Phytohabitans suffuscus NBRC 105367.</title>
        <authorList>
            <person name="Komaki H."/>
            <person name="Tamura T."/>
        </authorList>
    </citation>
    <scope>NUCLEOTIDE SEQUENCE [LARGE SCALE GENOMIC DNA]</scope>
    <source>
        <strain evidence="14 15">NBRC 105367</strain>
    </source>
</reference>
<dbReference type="GO" id="GO:0004144">
    <property type="term" value="F:diacylglycerol O-acyltransferase activity"/>
    <property type="evidence" value="ECO:0007669"/>
    <property type="project" value="UniProtKB-EC"/>
</dbReference>
<dbReference type="KEGG" id="psuu:Psuf_091590"/>
<protein>
    <recommendedName>
        <fullName evidence="4">diacylglycerol O-acyltransferase</fullName>
        <ecNumber evidence="4">2.3.1.20</ecNumber>
    </recommendedName>
</protein>
<dbReference type="SUPFAM" id="SSF52777">
    <property type="entry name" value="CoA-dependent acyltransferases"/>
    <property type="match status" value="1"/>
</dbReference>
<dbReference type="GO" id="GO:0001666">
    <property type="term" value="P:response to hypoxia"/>
    <property type="evidence" value="ECO:0007669"/>
    <property type="project" value="TreeGrafter"/>
</dbReference>
<evidence type="ECO:0000256" key="3">
    <source>
        <dbReference type="ARBA" id="ARBA00009587"/>
    </source>
</evidence>
<evidence type="ECO:0000256" key="2">
    <source>
        <dbReference type="ARBA" id="ARBA00005189"/>
    </source>
</evidence>
<dbReference type="GO" id="GO:0005886">
    <property type="term" value="C:plasma membrane"/>
    <property type="evidence" value="ECO:0007669"/>
    <property type="project" value="TreeGrafter"/>
</dbReference>
<evidence type="ECO:0000259" key="13">
    <source>
        <dbReference type="Pfam" id="PF06974"/>
    </source>
</evidence>
<evidence type="ECO:0000256" key="11">
    <source>
        <dbReference type="SAM" id="MobiDB-lite"/>
    </source>
</evidence>
<evidence type="ECO:0000313" key="14">
    <source>
        <dbReference type="EMBL" id="BCB91846.1"/>
    </source>
</evidence>
<evidence type="ECO:0000256" key="4">
    <source>
        <dbReference type="ARBA" id="ARBA00013244"/>
    </source>
</evidence>
<dbReference type="GO" id="GO:0006071">
    <property type="term" value="P:glycerol metabolic process"/>
    <property type="evidence" value="ECO:0007669"/>
    <property type="project" value="UniProtKB-KW"/>
</dbReference>
<evidence type="ECO:0000256" key="8">
    <source>
        <dbReference type="ARBA" id="ARBA00023098"/>
    </source>
</evidence>
<comment type="pathway">
    <text evidence="1">Glycerolipid metabolism; triacylglycerol biosynthesis.</text>
</comment>
<dbReference type="EMBL" id="AP022871">
    <property type="protein sequence ID" value="BCB91846.1"/>
    <property type="molecule type" value="Genomic_DNA"/>
</dbReference>